<dbReference type="InterPro" id="IPR019415">
    <property type="entry name" value="FMP27_SW_RBG"/>
</dbReference>
<organism evidence="6 7">
    <name type="scientific">Austropuccinia psidii MF-1</name>
    <dbReference type="NCBI Taxonomy" id="1389203"/>
    <lineage>
        <taxon>Eukaryota</taxon>
        <taxon>Fungi</taxon>
        <taxon>Dikarya</taxon>
        <taxon>Basidiomycota</taxon>
        <taxon>Pucciniomycotina</taxon>
        <taxon>Pucciniomycetes</taxon>
        <taxon>Pucciniales</taxon>
        <taxon>Sphaerophragmiaceae</taxon>
        <taxon>Austropuccinia</taxon>
    </lineage>
</organism>
<keyword evidence="2" id="KW-0472">Membrane</keyword>
<keyword evidence="7" id="KW-1185">Reference proteome</keyword>
<feature type="compositionally biased region" description="Polar residues" evidence="1">
    <location>
        <begin position="2484"/>
        <end position="2502"/>
    </location>
</feature>
<feature type="compositionally biased region" description="Polar residues" evidence="1">
    <location>
        <begin position="3201"/>
        <end position="3217"/>
    </location>
</feature>
<proteinExistence type="predicted"/>
<dbReference type="Pfam" id="PF10344">
    <property type="entry name" value="Hobbit"/>
    <property type="match status" value="1"/>
</dbReference>
<dbReference type="InterPro" id="IPR019441">
    <property type="entry name" value="FMP27/BLTP2/Hobbit_GFWDK_RBG"/>
</dbReference>
<reference evidence="6" key="1">
    <citation type="submission" date="2021-03" db="EMBL/GenBank/DDBJ databases">
        <title>Draft genome sequence of rust myrtle Austropuccinia psidii MF-1, a brazilian biotype.</title>
        <authorList>
            <person name="Quecine M.C."/>
            <person name="Pachon D.M.R."/>
            <person name="Bonatelli M.L."/>
            <person name="Correr F.H."/>
            <person name="Franceschini L.M."/>
            <person name="Leite T.F."/>
            <person name="Margarido G.R.A."/>
            <person name="Almeida C.A."/>
            <person name="Ferrarezi J.A."/>
            <person name="Labate C.A."/>
        </authorList>
    </citation>
    <scope>NUCLEOTIDE SEQUENCE</scope>
    <source>
        <strain evidence="6">MF-1</strain>
    </source>
</reference>
<evidence type="ECO:0000256" key="2">
    <source>
        <dbReference type="SAM" id="Phobius"/>
    </source>
</evidence>
<dbReference type="InterPro" id="IPR045167">
    <property type="entry name" value="Hobbit"/>
</dbReference>
<dbReference type="SMART" id="SM01215">
    <property type="entry name" value="Fmp27_SW"/>
    <property type="match status" value="1"/>
</dbReference>
<evidence type="ECO:0000313" key="6">
    <source>
        <dbReference type="EMBL" id="MBW0479720.1"/>
    </source>
</evidence>
<accession>A0A9Q3CAL8</accession>
<dbReference type="PANTHER" id="PTHR15678">
    <property type="entry name" value="ANTIGEN MLAA-22-RELATED"/>
    <property type="match status" value="1"/>
</dbReference>
<name>A0A9Q3CAL8_9BASI</name>
<sequence length="3345" mass="379058">MSLKFFSFSQNHVEPIPSSRIWWPPTTSFSIIATILALNLSFFYIFVPRWIRKYAVNFKIGKIGFLSLSNLEWRGRRVWVKGKGMVMRSESISQLEEFGVGERTQVTLASAAIRFGSNEGLRRQWIALRLNSIRIKVPKAHMEPYSPAPSNASECEPSNSELKQQDRSRRNSNASSASKQSLPADNHSQWMELLKVSIHNSFKLPSTISNYLPHQLRPLLRFCMRLCRLFRIKIIRPLLSKINSLGRRLSWIISVFGLEINDIDLEIDEICRLQCSIKIGFQLLRGENSQLCCWMMVKKLKIAKVHDTVTSNSRPKETFDRAQDDMMTLAFSLPGSLEISANAGLNPAIGLASIVASKRPLENDSIQSIAFSPTDCYAKPDNKSWRQVIRPHSINVKLTISEVPRFKKRSPRKTVPSQNFHSHGVFIFIQNIVDILNSMPLEKSKDLKQTSARPMFQHPRRSPSYSTSQSGLRQPLTTKLSLLSVLRVLQVEIPSLYCCYWLSSPPTSTSPYSTVDCKFSGKFHKQVFVNLEMFGFASNLDFSAEKSSKRSNRSSAHVEWFGLNAAIPLRFDFRWKEVNLSTNAFSDIKDYRPLGCPNPKNLLKIAETSCVLSSSWAPKAFREKIAPLAHLSTFSSSHLKFTGDHNDHMIVIEFEMGKIIGQAHIDDFELILTLARNISALASDFNLGSPKVQQDVVTKVSLQAPRRDLFLPKFVLGLFLHSISFDLYGPQQSTPLYPRFESAYQTNKGHRNTWCPKSIFSIGFSAFHFNSTGEYVDLTLKRSDPERRHARNLARKNEIFVPKPLRNTLISRIHEEIVLKERHPIDSDFSSLNQNQGSIFQIPVTGEPKGNQHRRIPPYSRAYPLPNPPTPQHWKSRVEIFRAMDSIDFLYQVSCTWKTQSIDVIFYEANHNEKSSSGSPHIDPSVQTSPTAQHKCFYAMEIQILSDLSFCGSNSFSFGDLVPMIDFNLREGTVQTIIGDVSVELSSSSLLSSLMHLIQVVTNFRPISTSQVKPYVSRTHSIPTDLVFSLAMSKFVFCCTGIDSRFDPCIERGTKFEASNTLIECFRLSSAHSGLYSFPDRLRLDLQEDIRVQANAKLLQNPDFDACLCKCAIDLIELLVLPDVKGSLTSKHSLPQNSFADLYSNQSSSLWELKSRGCSISQQPSPSSYEFGQSAEDNKFFIERGGINLIAMKRFACRITLQNLKNCPNNQGDELIVALENGLTTFRIDAFRIYCTLLSISTLLNLAKGCSSKKSLKPHDLTNNTGRLYVGVRADFSSMHIHIFLSHKVPIFVQLRRVSFQKSARQGFDIRWDTLLLAGRSVTYPSLWDDLLKVKTCKIKAVQINPSKMDFNSGPVNRGWHRFLLIIEGDAARLHIPYKFIMAEILENVSILVKTSKQLYHRLVQGCNESILQPVAESAKKLPEIRIKFRIICVQAEDDPFENKLNAIRRAGKEEVKERLARDESFQQMVQNIKATRKQASGDPLPRCSWESEFSELNTLSSSVDEDASFDSSYFSHPGGFNPQVPVDEALYRLHEYNAASWIKRIRNALAEQERQEDGIQRQLYGHAATKVTDTGPIPMRPTAKATPLVRVVFNSIQVALFKAEFEKNETGLADYLYRVGKGLPRDTKFSLIVPMHISWQMEGATIKLRDFPLHLFSLPRPQAQNGASQERELPQYTWQFESDFVIAEEMCGIESILSVPSLIVPSHYSTEGKQYAINIPKGVMPIKSYADPMIKIQSTVPVRLGWGNSMQPAVQDMMRVIDSISKPPVDLSDRLGFWDKVRLVLHWTVEINFIGSKADVVLHLKGSRDPYELLGCGAGFAKVWRGNVKILLGYQNKEQEFLQIRSDQYILGIPNLKDLINNAATGSTPVTLATPATQYKRVYRQELHASESDESHSEALSTREIEFIKIIGKLTNGVRWGMGIILERACVDSPDKTCSCQGSAFHRKCRIFTFKPHYLVITKAPPFTISLPDKRNDSYQGFRSDFIHFSISLTSPTDGSSRQKRPSGQNSLYFSSEAFTHFWSWWKTFDSALVLPIRQGSLFSSAQSPSKKFGRHVATIKYHFGISPLFLAHTYRYESASDWVRGHNTVLGFKAKISRFNVDLHARAIETTIRKPEMKKPQHLIRKAFYQAEIDCQEIEIRAISAVFHAPRRSKYAADIGLAIDQDDPETNSILEEHIDADAFESSLGDAATSSSYLRNFQENDVEWIDLNDFSDLYFWPNVNHELQPKIKVFECISCPHISFIRRPSAALGLQSTSSTNASVLDWESATDGQTVERTKFGKEDTHTCFVGQAEDSMMVQVRLLDSRFEELEAEKRRCLLNVASYNPPRSEDTLKISQIAARIQTLKQLKDTMLNANKSFKRHLLSDNETEPSENYASTVDHETGRERYLFEMTNQISDENSEWSNRLLVHNPLILISNTIRDILLKYYYSYVQRQGFIYHISARAVKFILDLADPNSSAHKLKPDFAKRKTRARSFDYRKSGSQPGLANETQSTRQFPENDSEPLLFDASAEEQAERDLPNDLFIDPADLILLMRPQIAFRSEVDEVSTVILTAFYVQLKSFEILDSLHIDDPINAKVMRRNFGAVCGFQMFYPSHPLSNSVSYSSPRPQSFGKYCFVPIEVLVDLKLEPWGFDRLIGPCNVNIAHDSFNQLRIKCRTPSEDWSFSAATQPHLQTSTDLLRVEAAEAVSVHATATHYRAIYNVVTDLCFYTDPAQKKRNASLETMQFAYDVDDLAGMAKQIQGQQAQIRLYRNKIVEEYADLNVYDELQLRELTHREYLLWLHASDLNLMVEAIRRSQGNSLGRCKADTHNLPGFQLLTYAKSITWYMLTDSGEAIAKLSITDTRFVSYKLPDTSVSNRLLVQDMLALNISADTNRQFDEILSRYGSYMLGSMEEPKHFLKVVWKTLPPIAGISIVESFLLEIHPIRLQVEHTIGVKMHEYLFSYKTPTAENDQPEEASVGDEAPTSRKLRKTRSIANELNRSRGHVTFPEVITDDKRSIFGFSAIHSAESYSDLMGTNRLRLSDSPGLLYPDWRSTYSNSICSSRRSRAASIRSNSSDGCHGGHQENPNILLKWNKQKAEEATEMKKRAQLYKSFLFIDVIPTILCVSYSGPKYPDIFDLVVKVPPFHFESRIWSYSEFFDEIRRACVSSLFKQSPSILGQIITTARKNTSVPKRMGQKMASGLKFKKLSFFERGDSPSSSQSNASTLGNPSKTTDLGIFDLPRLSSLSFEPNPSSPLAHTVNFGSNGFHPQETPRPSFGLSLVDQPEVPFSQRPLQEQTIPHHYTDEASKVIASDTTANYVSSSPPQPSLMMSSAPDSAEFYWLQSVHGDQSEMASTSKQ</sequence>
<dbReference type="SMART" id="SM01214">
    <property type="entry name" value="Fmp27_GFWDK"/>
    <property type="match status" value="1"/>
</dbReference>
<feature type="domain" description="FMP27 SW motif-containing RBG unit" evidence="4">
    <location>
        <begin position="1529"/>
        <end position="1633"/>
    </location>
</feature>
<keyword evidence="2" id="KW-1133">Transmembrane helix</keyword>
<feature type="region of interest" description="Disordered" evidence="1">
    <location>
        <begin position="3243"/>
        <end position="3268"/>
    </location>
</feature>
<feature type="region of interest" description="Disordered" evidence="1">
    <location>
        <begin position="3198"/>
        <end position="3217"/>
    </location>
</feature>
<feature type="region of interest" description="Disordered" evidence="1">
    <location>
        <begin position="144"/>
        <end position="184"/>
    </location>
</feature>
<feature type="transmembrane region" description="Helical" evidence="2">
    <location>
        <begin position="27"/>
        <end position="47"/>
    </location>
</feature>
<evidence type="ECO:0000259" key="4">
    <source>
        <dbReference type="SMART" id="SM01215"/>
    </source>
</evidence>
<feature type="region of interest" description="Disordered" evidence="1">
    <location>
        <begin position="447"/>
        <end position="471"/>
    </location>
</feature>
<evidence type="ECO:0000313" key="7">
    <source>
        <dbReference type="Proteomes" id="UP000765509"/>
    </source>
</evidence>
<gene>
    <name evidence="6" type="ORF">O181_019435</name>
</gene>
<dbReference type="Proteomes" id="UP000765509">
    <property type="component" value="Unassembled WGS sequence"/>
</dbReference>
<dbReference type="PANTHER" id="PTHR15678:SF6">
    <property type="entry name" value="BRIDGE-LIKE LIPID TRANSFER PROTEIN FAMILY MEMBER 2"/>
    <property type="match status" value="1"/>
</dbReference>
<evidence type="ECO:0000256" key="1">
    <source>
        <dbReference type="SAM" id="MobiDB-lite"/>
    </source>
</evidence>
<feature type="region of interest" description="Disordered" evidence="1">
    <location>
        <begin position="2478"/>
        <end position="2504"/>
    </location>
</feature>
<evidence type="ECO:0000259" key="3">
    <source>
        <dbReference type="SMART" id="SM01214"/>
    </source>
</evidence>
<feature type="region of interest" description="Disordered" evidence="1">
    <location>
        <begin position="2953"/>
        <end position="2973"/>
    </location>
</feature>
<keyword evidence="2" id="KW-0812">Transmembrane</keyword>
<evidence type="ECO:0008006" key="8">
    <source>
        <dbReference type="Google" id="ProtNLM"/>
    </source>
</evidence>
<dbReference type="SMART" id="SM01216">
    <property type="entry name" value="Fmp27_WPPW"/>
    <property type="match status" value="1"/>
</dbReference>
<feature type="domain" description="FMP27 WPPW motif-containing RBG unit" evidence="5">
    <location>
        <begin position="2093"/>
        <end position="2626"/>
    </location>
</feature>
<feature type="domain" description="FMP27/BLTP2/Hobbit GFWDK motif-containing RBG unit" evidence="3">
    <location>
        <begin position="1651"/>
        <end position="1814"/>
    </location>
</feature>
<dbReference type="InterPro" id="IPR019449">
    <property type="entry name" value="FMP27_WPPW_RBG"/>
</dbReference>
<feature type="compositionally biased region" description="Polar residues" evidence="1">
    <location>
        <begin position="148"/>
        <end position="162"/>
    </location>
</feature>
<evidence type="ECO:0000259" key="5">
    <source>
        <dbReference type="SMART" id="SM01216"/>
    </source>
</evidence>
<dbReference type="OrthoDB" id="1562405at2759"/>
<dbReference type="EMBL" id="AVOT02005691">
    <property type="protein sequence ID" value="MBW0479720.1"/>
    <property type="molecule type" value="Genomic_DNA"/>
</dbReference>
<protein>
    <recommendedName>
        <fullName evidence="8">FMP27 GFWDK domain-containing protein</fullName>
    </recommendedName>
</protein>
<comment type="caution">
    <text evidence="6">The sequence shown here is derived from an EMBL/GenBank/DDBJ whole genome shotgun (WGS) entry which is preliminary data.</text>
</comment>